<name>A0A9R1NUB3_TRITD</name>
<dbReference type="InterPro" id="IPR039272">
    <property type="entry name" value="CLEC16A/TT9"/>
</dbReference>
<dbReference type="Proteomes" id="UP000324705">
    <property type="component" value="Chromosome 2A"/>
</dbReference>
<dbReference type="Gramene" id="TRITD2Av1G157130.22">
    <property type="protein sequence ID" value="TRITD2Av1G157130.22"/>
    <property type="gene ID" value="TRITD2Av1G157130"/>
</dbReference>
<proteinExistence type="predicted"/>
<sequence length="388" mass="43269">MEPQYAWWLALSSLRSSPNSDTISSHLIFVSDPALPMLGIFLMQSRHSRNSQIWGTQEEEIARGRADAVRGEGEGEAGDLGTLDEGNHNCAFVLDALVTLFSRANISADVRVVGGWLFRQLLPHGEDEFTAFHLKLLKSFMHNVIAENFDIFESGREAWKNCKKGDSSIAIAERIYEMVKGFVLQHQVILFCLGETFTDQPPIYSPVDLPVNKRATAAGFDGSVPKPGLEVNLVDAIPCRIAFERGKERHFSFLALSNGTSGWILLLEELPQQRGIVRVTAPLAGSDPRTDEKHVKWLHLNIRPSTVPFLDPEKFKGKTKKYLVDGRWTLAFRDEQSCKAAEAMVIEEMKLQQDAVGKQLKALLELNMPENGLQHPQLSQETSSDDGS</sequence>
<dbReference type="GO" id="GO:0016197">
    <property type="term" value="P:endosomal transport"/>
    <property type="evidence" value="ECO:0007669"/>
    <property type="project" value="TreeGrafter"/>
</dbReference>
<organism evidence="1 2">
    <name type="scientific">Triticum turgidum subsp. durum</name>
    <name type="common">Durum wheat</name>
    <name type="synonym">Triticum durum</name>
    <dbReference type="NCBI Taxonomy" id="4567"/>
    <lineage>
        <taxon>Eukaryota</taxon>
        <taxon>Viridiplantae</taxon>
        <taxon>Streptophyta</taxon>
        <taxon>Embryophyta</taxon>
        <taxon>Tracheophyta</taxon>
        <taxon>Spermatophyta</taxon>
        <taxon>Magnoliopsida</taxon>
        <taxon>Liliopsida</taxon>
        <taxon>Poales</taxon>
        <taxon>Poaceae</taxon>
        <taxon>BOP clade</taxon>
        <taxon>Pooideae</taxon>
        <taxon>Triticodae</taxon>
        <taxon>Triticeae</taxon>
        <taxon>Triticinae</taxon>
        <taxon>Triticum</taxon>
    </lineage>
</organism>
<accession>A0A9R1NUB3</accession>
<dbReference type="GO" id="GO:0005794">
    <property type="term" value="C:Golgi apparatus"/>
    <property type="evidence" value="ECO:0007669"/>
    <property type="project" value="TreeGrafter"/>
</dbReference>
<dbReference type="AlphaFoldDB" id="A0A9R1NUB3"/>
<dbReference type="GO" id="GO:1901096">
    <property type="term" value="P:regulation of autophagosome maturation"/>
    <property type="evidence" value="ECO:0007669"/>
    <property type="project" value="TreeGrafter"/>
</dbReference>
<protein>
    <recommendedName>
        <fullName evidence="3">FPL domain-containing protein</fullName>
    </recommendedName>
</protein>
<dbReference type="PANTHER" id="PTHR21481">
    <property type="entry name" value="PROTEIN CLEC16A"/>
    <property type="match status" value="1"/>
</dbReference>
<evidence type="ECO:0000313" key="2">
    <source>
        <dbReference type="Proteomes" id="UP000324705"/>
    </source>
</evidence>
<dbReference type="PANTHER" id="PTHR21481:SF4">
    <property type="entry name" value="PROTEIN TRANSPARENT TESTA 9"/>
    <property type="match status" value="1"/>
</dbReference>
<evidence type="ECO:0000313" key="1">
    <source>
        <dbReference type="EMBL" id="VAH31283.1"/>
    </source>
</evidence>
<keyword evidence="2" id="KW-1185">Reference proteome</keyword>
<evidence type="ECO:0008006" key="3">
    <source>
        <dbReference type="Google" id="ProtNLM"/>
    </source>
</evidence>
<reference evidence="1 2" key="1">
    <citation type="submission" date="2017-09" db="EMBL/GenBank/DDBJ databases">
        <authorList>
            <consortium name="International Durum Wheat Genome Sequencing Consortium (IDWGSC)"/>
            <person name="Milanesi L."/>
        </authorList>
    </citation>
    <scope>NUCLEOTIDE SEQUENCE [LARGE SCALE GENOMIC DNA]</scope>
    <source>
        <strain evidence="2">cv. Svevo</strain>
    </source>
</reference>
<dbReference type="EMBL" id="LT934113">
    <property type="protein sequence ID" value="VAH31283.1"/>
    <property type="molecule type" value="Genomic_DNA"/>
</dbReference>
<gene>
    <name evidence="1" type="ORF">TRITD_2Av1G157130</name>
</gene>
<dbReference type="GO" id="GO:0005770">
    <property type="term" value="C:late endosome"/>
    <property type="evidence" value="ECO:0007669"/>
    <property type="project" value="TreeGrafter"/>
</dbReference>
<dbReference type="GO" id="GO:0007034">
    <property type="term" value="P:vacuolar transport"/>
    <property type="evidence" value="ECO:0007669"/>
    <property type="project" value="TreeGrafter"/>
</dbReference>